<organism evidence="3 4">
    <name type="scientific">Mycena maculata</name>
    <dbReference type="NCBI Taxonomy" id="230809"/>
    <lineage>
        <taxon>Eukaryota</taxon>
        <taxon>Fungi</taxon>
        <taxon>Dikarya</taxon>
        <taxon>Basidiomycota</taxon>
        <taxon>Agaricomycotina</taxon>
        <taxon>Agaricomycetes</taxon>
        <taxon>Agaricomycetidae</taxon>
        <taxon>Agaricales</taxon>
        <taxon>Marasmiineae</taxon>
        <taxon>Mycenaceae</taxon>
        <taxon>Mycena</taxon>
    </lineage>
</organism>
<dbReference type="Pfam" id="PF00583">
    <property type="entry name" value="Acetyltransf_1"/>
    <property type="match status" value="1"/>
</dbReference>
<dbReference type="Gene3D" id="3.40.630.30">
    <property type="match status" value="1"/>
</dbReference>
<dbReference type="Proteomes" id="UP001215280">
    <property type="component" value="Unassembled WGS sequence"/>
</dbReference>
<evidence type="ECO:0000259" key="2">
    <source>
        <dbReference type="Pfam" id="PF00583"/>
    </source>
</evidence>
<protein>
    <recommendedName>
        <fullName evidence="2">N-acetyltransferase domain-containing protein</fullName>
    </recommendedName>
</protein>
<dbReference type="AlphaFoldDB" id="A0AAD7NVH0"/>
<name>A0AAD7NVH0_9AGAR</name>
<dbReference type="GO" id="GO:0016747">
    <property type="term" value="F:acyltransferase activity, transferring groups other than amino-acyl groups"/>
    <property type="evidence" value="ECO:0007669"/>
    <property type="project" value="InterPro"/>
</dbReference>
<gene>
    <name evidence="3" type="ORF">DFH07DRAFT_797897</name>
</gene>
<evidence type="ECO:0000313" key="4">
    <source>
        <dbReference type="Proteomes" id="UP001215280"/>
    </source>
</evidence>
<reference evidence="3" key="1">
    <citation type="submission" date="2023-03" db="EMBL/GenBank/DDBJ databases">
        <title>Massive genome expansion in bonnet fungi (Mycena s.s.) driven by repeated elements and novel gene families across ecological guilds.</title>
        <authorList>
            <consortium name="Lawrence Berkeley National Laboratory"/>
            <person name="Harder C.B."/>
            <person name="Miyauchi S."/>
            <person name="Viragh M."/>
            <person name="Kuo A."/>
            <person name="Thoen E."/>
            <person name="Andreopoulos B."/>
            <person name="Lu D."/>
            <person name="Skrede I."/>
            <person name="Drula E."/>
            <person name="Henrissat B."/>
            <person name="Morin E."/>
            <person name="Kohler A."/>
            <person name="Barry K."/>
            <person name="LaButti K."/>
            <person name="Morin E."/>
            <person name="Salamov A."/>
            <person name="Lipzen A."/>
            <person name="Mereny Z."/>
            <person name="Hegedus B."/>
            <person name="Baldrian P."/>
            <person name="Stursova M."/>
            <person name="Weitz H."/>
            <person name="Taylor A."/>
            <person name="Grigoriev I.V."/>
            <person name="Nagy L.G."/>
            <person name="Martin F."/>
            <person name="Kauserud H."/>
        </authorList>
    </citation>
    <scope>NUCLEOTIDE SEQUENCE</scope>
    <source>
        <strain evidence="3">CBHHK188m</strain>
    </source>
</reference>
<feature type="domain" description="N-acetyltransferase" evidence="2">
    <location>
        <begin position="97"/>
        <end position="164"/>
    </location>
</feature>
<dbReference type="SUPFAM" id="SSF55729">
    <property type="entry name" value="Acyl-CoA N-acyltransferases (Nat)"/>
    <property type="match status" value="1"/>
</dbReference>
<feature type="region of interest" description="Disordered" evidence="1">
    <location>
        <begin position="1"/>
        <end position="20"/>
    </location>
</feature>
<dbReference type="CDD" id="cd04301">
    <property type="entry name" value="NAT_SF"/>
    <property type="match status" value="1"/>
</dbReference>
<dbReference type="InterPro" id="IPR000182">
    <property type="entry name" value="GNAT_dom"/>
</dbReference>
<proteinExistence type="predicted"/>
<evidence type="ECO:0000256" key="1">
    <source>
        <dbReference type="SAM" id="MobiDB-lite"/>
    </source>
</evidence>
<comment type="caution">
    <text evidence="3">The sequence shown here is derived from an EMBL/GenBank/DDBJ whole genome shotgun (WGS) entry which is preliminary data.</text>
</comment>
<sequence>MADQFTYSTHVLPSPQTSPGSCPPPDFAVLVQKYAAARLEALLTSPNAFASTHAIESEFTAAQWRSQIWREDAVILVCVAGPKSLDTEAPEASPFTDEWVGTATLCPLPASEYGLAPESGRPTAGNDEDETKWHMMAMFASEAHRGRGISRMLIQAGKDYAVERNQADPRSGLIMPRRGVRLRVMMIHPQNTVILALYSKTGFVDVGRATRQEAYRSNGNISAWDLKFDTLTEEEKVFWTTARMAIVLEWLSETRS</sequence>
<accession>A0AAD7NVH0</accession>
<dbReference type="EMBL" id="JARJLG010000011">
    <property type="protein sequence ID" value="KAJ7776810.1"/>
    <property type="molecule type" value="Genomic_DNA"/>
</dbReference>
<keyword evidence="4" id="KW-1185">Reference proteome</keyword>
<dbReference type="InterPro" id="IPR016181">
    <property type="entry name" value="Acyl_CoA_acyltransferase"/>
</dbReference>
<evidence type="ECO:0000313" key="3">
    <source>
        <dbReference type="EMBL" id="KAJ7776810.1"/>
    </source>
</evidence>